<dbReference type="Proteomes" id="UP000809789">
    <property type="component" value="Unassembled WGS sequence"/>
</dbReference>
<reference evidence="2" key="1">
    <citation type="submission" date="2021-07" db="EMBL/GenBank/DDBJ databases">
        <title>Elsinoe batatas strain:CRI-CJ2 Genome sequencing and assembly.</title>
        <authorList>
            <person name="Huang L."/>
        </authorList>
    </citation>
    <scope>NUCLEOTIDE SEQUENCE</scope>
    <source>
        <strain evidence="2">CRI-CJ2</strain>
    </source>
</reference>
<feature type="region of interest" description="Disordered" evidence="1">
    <location>
        <begin position="59"/>
        <end position="78"/>
    </location>
</feature>
<evidence type="ECO:0000256" key="1">
    <source>
        <dbReference type="SAM" id="MobiDB-lite"/>
    </source>
</evidence>
<name>A0A8K0KT54_9PEZI</name>
<evidence type="ECO:0000313" key="2">
    <source>
        <dbReference type="EMBL" id="KAG8623374.1"/>
    </source>
</evidence>
<gene>
    <name evidence="2" type="ORF">KVT40_008350</name>
</gene>
<dbReference type="AlphaFoldDB" id="A0A8K0KT54"/>
<proteinExistence type="predicted"/>
<organism evidence="2 3">
    <name type="scientific">Elsinoe batatas</name>
    <dbReference type="NCBI Taxonomy" id="2601811"/>
    <lineage>
        <taxon>Eukaryota</taxon>
        <taxon>Fungi</taxon>
        <taxon>Dikarya</taxon>
        <taxon>Ascomycota</taxon>
        <taxon>Pezizomycotina</taxon>
        <taxon>Dothideomycetes</taxon>
        <taxon>Dothideomycetidae</taxon>
        <taxon>Myriangiales</taxon>
        <taxon>Elsinoaceae</taxon>
        <taxon>Elsinoe</taxon>
    </lineage>
</organism>
<dbReference type="EMBL" id="JAESVG020000010">
    <property type="protein sequence ID" value="KAG8623374.1"/>
    <property type="molecule type" value="Genomic_DNA"/>
</dbReference>
<evidence type="ECO:0000313" key="3">
    <source>
        <dbReference type="Proteomes" id="UP000809789"/>
    </source>
</evidence>
<sequence>MIIRRHVLNQNSCFDACQLNFDEAFPEPACGLQLSLRLDQGAREKRELQQESTLTLKKKTPTKSTIVPKAASTKTKGTATSSSQTTACIPQSICVDGINSCYMRWGGCFDANSCDGVDRSPTPLPCPTLTTILVGRNAIAAVPARPTE</sequence>
<dbReference type="OrthoDB" id="3924764at2759"/>
<comment type="caution">
    <text evidence="2">The sequence shown here is derived from an EMBL/GenBank/DDBJ whole genome shotgun (WGS) entry which is preliminary data.</text>
</comment>
<protein>
    <submittedName>
        <fullName evidence="2">Uncharacterized protein</fullName>
    </submittedName>
</protein>
<keyword evidence="3" id="KW-1185">Reference proteome</keyword>
<feature type="compositionally biased region" description="Low complexity" evidence="1">
    <location>
        <begin position="62"/>
        <end position="78"/>
    </location>
</feature>
<accession>A0A8K0KT54</accession>